<reference evidence="3" key="1">
    <citation type="submission" date="2021-03" db="EMBL/GenBank/DDBJ databases">
        <title>Assistant Professor.</title>
        <authorList>
            <person name="Huq M.A."/>
        </authorList>
    </citation>
    <scope>NUCLEOTIDE SEQUENCE [LARGE SCALE GENOMIC DNA]</scope>
    <source>
        <strain evidence="3">MAH-28</strain>
    </source>
</reference>
<feature type="domain" description="DUF218" evidence="1">
    <location>
        <begin position="265"/>
        <end position="358"/>
    </location>
</feature>
<keyword evidence="3" id="KW-1185">Reference proteome</keyword>
<dbReference type="CDD" id="cd06259">
    <property type="entry name" value="YdcF-like"/>
    <property type="match status" value="1"/>
</dbReference>
<dbReference type="Gene3D" id="3.40.50.620">
    <property type="entry name" value="HUPs"/>
    <property type="match status" value="1"/>
</dbReference>
<gene>
    <name evidence="2" type="ORF">J7I43_15375</name>
</gene>
<dbReference type="RefSeq" id="WP_209146611.1">
    <property type="nucleotide sequence ID" value="NZ_JAGHKP010000003.1"/>
</dbReference>
<name>A0ABS3YHQ4_9BACT</name>
<sequence length="407" mass="45842">MMKYRGWIYVFAWVLFVSAIPPKGDPAVLRSKLFYLPVQLDAHAGTRHALTNDAALRQLGRSYQERVRGARSECKTMACYAAALHLREDEVRQAGDRLVAAYGQNNEMKNVVNAVKAAGYYDRNIPLADTALLRFAWERTAEGMNYIFDTYLAGKRPRYAIIDSISFNVNDPAFKAATEKMLDGLLKKQKISGPYYALPLDAAIETLLLNGRDEAARYEPLTAGQNAAAYAAVARTEWEKYPYTALLVPGFGPDSPGVRIDHRGVARCKMAAERFNRKMAPFIIVSGGHVYPHRTPYSEAVEMKRYLTEELNIPASAVIIEPHARHTTTNMRNAGRLLYRFHMPVNKPSLVVTDSAQILMVANLDQRCMRELGIVPYRNVRILTGNEAEFYPVKHCFYINVQDISDP</sequence>
<organism evidence="2 3">
    <name type="scientific">Chitinophaga chungangae</name>
    <dbReference type="NCBI Taxonomy" id="2821488"/>
    <lineage>
        <taxon>Bacteria</taxon>
        <taxon>Pseudomonadati</taxon>
        <taxon>Bacteroidota</taxon>
        <taxon>Chitinophagia</taxon>
        <taxon>Chitinophagales</taxon>
        <taxon>Chitinophagaceae</taxon>
        <taxon>Chitinophaga</taxon>
    </lineage>
</organism>
<accession>A0ABS3YHQ4</accession>
<dbReference type="InterPro" id="IPR003848">
    <property type="entry name" value="DUF218"/>
</dbReference>
<dbReference type="EMBL" id="JAGHKP010000003">
    <property type="protein sequence ID" value="MBO9153609.1"/>
    <property type="molecule type" value="Genomic_DNA"/>
</dbReference>
<dbReference type="Pfam" id="PF02698">
    <property type="entry name" value="DUF218"/>
    <property type="match status" value="1"/>
</dbReference>
<evidence type="ECO:0000313" key="2">
    <source>
        <dbReference type="EMBL" id="MBO9153609.1"/>
    </source>
</evidence>
<evidence type="ECO:0000313" key="3">
    <source>
        <dbReference type="Proteomes" id="UP000679126"/>
    </source>
</evidence>
<dbReference type="InterPro" id="IPR014729">
    <property type="entry name" value="Rossmann-like_a/b/a_fold"/>
</dbReference>
<comment type="caution">
    <text evidence="2">The sequence shown here is derived from an EMBL/GenBank/DDBJ whole genome shotgun (WGS) entry which is preliminary data.</text>
</comment>
<dbReference type="Proteomes" id="UP000679126">
    <property type="component" value="Unassembled WGS sequence"/>
</dbReference>
<proteinExistence type="predicted"/>
<evidence type="ECO:0000259" key="1">
    <source>
        <dbReference type="Pfam" id="PF02698"/>
    </source>
</evidence>
<protein>
    <submittedName>
        <fullName evidence="2">YdcF family protein</fullName>
    </submittedName>
</protein>